<dbReference type="InterPro" id="IPR008183">
    <property type="entry name" value="Aldose_1/G6P_1-epimerase"/>
</dbReference>
<dbReference type="GO" id="GO:0030246">
    <property type="term" value="F:carbohydrate binding"/>
    <property type="evidence" value="ECO:0007669"/>
    <property type="project" value="InterPro"/>
</dbReference>
<dbReference type="Gene3D" id="2.70.98.10">
    <property type="match status" value="1"/>
</dbReference>
<proteinExistence type="predicted"/>
<dbReference type="SUPFAM" id="SSF74650">
    <property type="entry name" value="Galactose mutarotase-like"/>
    <property type="match status" value="1"/>
</dbReference>
<accession>W6A6L6</accession>
<dbReference type="HOGENOM" id="CLU_057834_1_0_14"/>
<dbReference type="InterPro" id="IPR014718">
    <property type="entry name" value="GH-type_carb-bd"/>
</dbReference>
<evidence type="ECO:0000313" key="2">
    <source>
        <dbReference type="Proteomes" id="UP000019267"/>
    </source>
</evidence>
<dbReference type="KEGG" id="scq:SCULI_v1c03010"/>
<dbReference type="OrthoDB" id="9795355at2"/>
<name>W6A6L6_9MOLU</name>
<dbReference type="PATRIC" id="fig|1276246.3.peg.300"/>
<dbReference type="GO" id="GO:0016853">
    <property type="term" value="F:isomerase activity"/>
    <property type="evidence" value="ECO:0007669"/>
    <property type="project" value="InterPro"/>
</dbReference>
<dbReference type="InterPro" id="IPR011013">
    <property type="entry name" value="Gal_mutarotase_sf_dom"/>
</dbReference>
<dbReference type="Proteomes" id="UP000019267">
    <property type="component" value="Chromosome"/>
</dbReference>
<gene>
    <name evidence="1" type="ORF">SCULI_v1c03010</name>
</gene>
<sequence>MYKIENKKLKVEFTIDEIGFEIKSIKYNNQEVVYQEEGSWKKRWPTLFPVCGSIIDGIVHEGKKYDVPRHGFFKEIKEWIVEVKGELATLTFNSNQMFKDIFPFEFKLQLDLILEEDTFNFKTSVTNLSDEVMYYSFGHHPAFLTDSNTKIVFENEENYSMKMGPHGTYLKTDELYKAKEITVAEVDFSDSKSLFFDEIKSNWIKYNYKNVEITFDIEQYPYFILWSTNNTSNYICIEPWQGLPDEYERQDLEFKNKKGNVSLRPNQTNVFDLKMNFKNI</sequence>
<dbReference type="STRING" id="1276246.SCULI_v1c03010"/>
<dbReference type="GO" id="GO:0005975">
    <property type="term" value="P:carbohydrate metabolic process"/>
    <property type="evidence" value="ECO:0007669"/>
    <property type="project" value="InterPro"/>
</dbReference>
<dbReference type="Pfam" id="PF01263">
    <property type="entry name" value="Aldose_epim"/>
    <property type="match status" value="1"/>
</dbReference>
<dbReference type="AlphaFoldDB" id="W6A6L6"/>
<evidence type="ECO:0000313" key="1">
    <source>
        <dbReference type="EMBL" id="AHI52642.1"/>
    </source>
</evidence>
<keyword evidence="2" id="KW-1185">Reference proteome</keyword>
<reference evidence="1 2" key="1">
    <citation type="journal article" date="2014" name="Genome Biol. Evol.">
        <title>Molecular evolution of the substrate utilization strategies and putative virulence factors in mosquito-associated Spiroplasma species.</title>
        <authorList>
            <person name="Chang T.H."/>
            <person name="Lo W.S."/>
            <person name="Ku C."/>
            <person name="Chen L.L."/>
            <person name="Kuo C.H."/>
        </authorList>
    </citation>
    <scope>NUCLEOTIDE SEQUENCE [LARGE SCALE GENOMIC DNA]</scope>
    <source>
        <strain evidence="1">AES-1</strain>
    </source>
</reference>
<protein>
    <submittedName>
        <fullName evidence="1">Aldose 1-epimerase family protein</fullName>
    </submittedName>
</protein>
<dbReference type="EMBL" id="CP006681">
    <property type="protein sequence ID" value="AHI52642.1"/>
    <property type="molecule type" value="Genomic_DNA"/>
</dbReference>
<dbReference type="eggNOG" id="COG2017">
    <property type="taxonomic scope" value="Bacteria"/>
</dbReference>
<organism evidence="1 2">
    <name type="scientific">Spiroplasma culicicola AES-1</name>
    <dbReference type="NCBI Taxonomy" id="1276246"/>
    <lineage>
        <taxon>Bacteria</taxon>
        <taxon>Bacillati</taxon>
        <taxon>Mycoplasmatota</taxon>
        <taxon>Mollicutes</taxon>
        <taxon>Entomoplasmatales</taxon>
        <taxon>Spiroplasmataceae</taxon>
        <taxon>Spiroplasma</taxon>
    </lineage>
</organism>
<dbReference type="RefSeq" id="WP_025362883.1">
    <property type="nucleotide sequence ID" value="NZ_CP006681.1"/>
</dbReference>